<accession>A0A3B0T6P5</accession>
<sequence>MGKPLPMAGVFAEREGEAVAHNIALDITGRGEQVFFNGHGECFVETGGGKAGFGRGDFYAEPTPQIKLYAANRRWHIGKILFEKNWFRRRL</sequence>
<organism evidence="1">
    <name type="scientific">hydrothermal vent metagenome</name>
    <dbReference type="NCBI Taxonomy" id="652676"/>
    <lineage>
        <taxon>unclassified sequences</taxon>
        <taxon>metagenomes</taxon>
        <taxon>ecological metagenomes</taxon>
    </lineage>
</organism>
<protein>
    <submittedName>
        <fullName evidence="1">Uncharacterized protein</fullName>
    </submittedName>
</protein>
<dbReference type="AlphaFoldDB" id="A0A3B0T6P5"/>
<evidence type="ECO:0000313" key="1">
    <source>
        <dbReference type="EMBL" id="VAW02606.1"/>
    </source>
</evidence>
<gene>
    <name evidence="1" type="ORF">MNBD_ACTINO01-2421</name>
</gene>
<name>A0A3B0T6P5_9ZZZZ</name>
<dbReference type="Gene3D" id="3.50.50.100">
    <property type="match status" value="1"/>
</dbReference>
<reference evidence="1" key="1">
    <citation type="submission" date="2018-06" db="EMBL/GenBank/DDBJ databases">
        <authorList>
            <person name="Zhirakovskaya E."/>
        </authorList>
    </citation>
    <scope>NUCLEOTIDE SEQUENCE</scope>
</reference>
<proteinExistence type="predicted"/>
<dbReference type="EMBL" id="UOEI01000335">
    <property type="protein sequence ID" value="VAW02606.1"/>
    <property type="molecule type" value="Genomic_DNA"/>
</dbReference>